<evidence type="ECO:0000313" key="5">
    <source>
        <dbReference type="Proteomes" id="UP001189429"/>
    </source>
</evidence>
<dbReference type="SUPFAM" id="SSF81606">
    <property type="entry name" value="PP2C-like"/>
    <property type="match status" value="1"/>
</dbReference>
<dbReference type="SMART" id="SM00332">
    <property type="entry name" value="PP2Cc"/>
    <property type="match status" value="1"/>
</dbReference>
<dbReference type="EC" id="3.1.3.16" evidence="1"/>
<comment type="similarity">
    <text evidence="1">Belongs to the PP2C family.</text>
</comment>
<dbReference type="PANTHER" id="PTHR12320">
    <property type="entry name" value="PROTEIN PHOSPHATASE 2C"/>
    <property type="match status" value="1"/>
</dbReference>
<keyword evidence="1" id="KW-0904">Protein phosphatase</keyword>
<keyword evidence="5" id="KW-1185">Reference proteome</keyword>
<evidence type="ECO:0000256" key="2">
    <source>
        <dbReference type="SAM" id="MobiDB-lite"/>
    </source>
</evidence>
<evidence type="ECO:0000259" key="3">
    <source>
        <dbReference type="PROSITE" id="PS51746"/>
    </source>
</evidence>
<dbReference type="Proteomes" id="UP001189429">
    <property type="component" value="Unassembled WGS sequence"/>
</dbReference>
<name>A0ABN9WDH7_9DINO</name>
<protein>
    <recommendedName>
        <fullName evidence="1">Protein phosphatase</fullName>
        <ecNumber evidence="1">3.1.3.16</ecNumber>
    </recommendedName>
</protein>
<comment type="catalytic activity">
    <reaction evidence="1">
        <text>O-phospho-L-seryl-[protein] + H2O = L-seryl-[protein] + phosphate</text>
        <dbReference type="Rhea" id="RHEA:20629"/>
        <dbReference type="Rhea" id="RHEA-COMP:9863"/>
        <dbReference type="Rhea" id="RHEA-COMP:11604"/>
        <dbReference type="ChEBI" id="CHEBI:15377"/>
        <dbReference type="ChEBI" id="CHEBI:29999"/>
        <dbReference type="ChEBI" id="CHEBI:43474"/>
        <dbReference type="ChEBI" id="CHEBI:83421"/>
        <dbReference type="EC" id="3.1.3.16"/>
    </reaction>
</comment>
<organism evidence="4 5">
    <name type="scientific">Prorocentrum cordatum</name>
    <dbReference type="NCBI Taxonomy" id="2364126"/>
    <lineage>
        <taxon>Eukaryota</taxon>
        <taxon>Sar</taxon>
        <taxon>Alveolata</taxon>
        <taxon>Dinophyceae</taxon>
        <taxon>Prorocentrales</taxon>
        <taxon>Prorocentraceae</taxon>
        <taxon>Prorocentrum</taxon>
    </lineage>
</organism>
<comment type="cofactor">
    <cofactor evidence="1">
        <name>Mn(2+)</name>
        <dbReference type="ChEBI" id="CHEBI:29035"/>
    </cofactor>
</comment>
<comment type="cofactor">
    <cofactor evidence="1">
        <name>Mg(2+)</name>
        <dbReference type="ChEBI" id="CHEBI:18420"/>
    </cofactor>
</comment>
<comment type="catalytic activity">
    <reaction evidence="1">
        <text>O-phospho-L-threonyl-[protein] + H2O = L-threonyl-[protein] + phosphate</text>
        <dbReference type="Rhea" id="RHEA:47004"/>
        <dbReference type="Rhea" id="RHEA-COMP:11060"/>
        <dbReference type="Rhea" id="RHEA-COMP:11605"/>
        <dbReference type="ChEBI" id="CHEBI:15377"/>
        <dbReference type="ChEBI" id="CHEBI:30013"/>
        <dbReference type="ChEBI" id="CHEBI:43474"/>
        <dbReference type="ChEBI" id="CHEBI:61977"/>
        <dbReference type="EC" id="3.1.3.16"/>
    </reaction>
</comment>
<keyword evidence="1" id="KW-0479">Metal-binding</keyword>
<dbReference type="InterPro" id="IPR039123">
    <property type="entry name" value="PPTC7"/>
</dbReference>
<dbReference type="InterPro" id="IPR036457">
    <property type="entry name" value="PPM-type-like_dom_sf"/>
</dbReference>
<gene>
    <name evidence="4" type="ORF">PCOR1329_LOCUS65497</name>
</gene>
<keyword evidence="1" id="KW-0378">Hydrolase</keyword>
<feature type="domain" description="PPM-type phosphatase" evidence="3">
    <location>
        <begin position="52"/>
        <end position="332"/>
    </location>
</feature>
<feature type="region of interest" description="Disordered" evidence="2">
    <location>
        <begin position="339"/>
        <end position="358"/>
    </location>
</feature>
<evidence type="ECO:0000313" key="4">
    <source>
        <dbReference type="EMBL" id="CAK0883242.1"/>
    </source>
</evidence>
<keyword evidence="1" id="KW-0460">Magnesium</keyword>
<evidence type="ECO:0000256" key="1">
    <source>
        <dbReference type="RuleBase" id="RU366020"/>
    </source>
</evidence>
<keyword evidence="1" id="KW-0464">Manganese</keyword>
<sequence>MASPLSGGIVGVLRTPTFYVETEEQRKILSTFQKHTDFIQEEVHKNKTLCFSAQAYQKQHPDKTRKGIRDADVTLGSPMILGVADGVSQIEDFGIDASLLPKDLLRHCQDLGAAQLTPGHKAGPQDKYRGPIPLLKDAFEATEDTLGSTTATLALLDNSTKIHGRPHPMIAVITVGDCQLLVLRRTQGRGSRLASVFQTEMQRIDGHAQTPLQIARINAKIDPGFHDDITVEVIEKGSAVHCVSAYEGDIIVMGTDGVFDNLFCHEVTEICNRVLQPNMKGNVPTPILRSLGQQIVAAAHAKTVRGSLGVLPDTPIGRGGKVDDTAVVVAEVVEWTKEHADEHARSRPQPDLGLFGHCCSKRDEEDVEELSEESDES</sequence>
<reference evidence="4" key="1">
    <citation type="submission" date="2023-10" db="EMBL/GenBank/DDBJ databases">
        <authorList>
            <person name="Chen Y."/>
            <person name="Shah S."/>
            <person name="Dougan E. K."/>
            <person name="Thang M."/>
            <person name="Chan C."/>
        </authorList>
    </citation>
    <scope>NUCLEOTIDE SEQUENCE [LARGE SCALE GENOMIC DNA]</scope>
</reference>
<dbReference type="PANTHER" id="PTHR12320:SF1">
    <property type="entry name" value="PROTEIN PHOSPHATASE PTC7 HOMOLOG"/>
    <property type="match status" value="1"/>
</dbReference>
<dbReference type="Gene3D" id="3.60.40.10">
    <property type="entry name" value="PPM-type phosphatase domain"/>
    <property type="match status" value="1"/>
</dbReference>
<dbReference type="EMBL" id="CAUYUJ010018393">
    <property type="protein sequence ID" value="CAK0883242.1"/>
    <property type="molecule type" value="Genomic_DNA"/>
</dbReference>
<accession>A0ABN9WDH7</accession>
<comment type="caution">
    <text evidence="4">The sequence shown here is derived from an EMBL/GenBank/DDBJ whole genome shotgun (WGS) entry which is preliminary data.</text>
</comment>
<dbReference type="InterPro" id="IPR001932">
    <property type="entry name" value="PPM-type_phosphatase-like_dom"/>
</dbReference>
<proteinExistence type="inferred from homology"/>
<dbReference type="PROSITE" id="PS51746">
    <property type="entry name" value="PPM_2"/>
    <property type="match status" value="1"/>
</dbReference>